<comment type="caution">
    <text evidence="5">The sequence shown here is derived from an EMBL/GenBank/DDBJ whole genome shotgun (WGS) entry which is preliminary data.</text>
</comment>
<keyword evidence="6" id="KW-1185">Reference proteome</keyword>
<name>A0A6V8LRC9_9BACT</name>
<sequence length="254" mass="28362">MSLTAFIIDDEGPVRRELRHQLGRIEDVAVVGDAASASAAMPQLRALQPDLVFLDIQMPGVSGLELTYLFGSMPKKPLLAFVTAYEEHAVAAFELEALDYILKPFTLDRLKKTVDRARRALRLDEPQGGASAQAQAQPQDPQAPERRIPLYDGERIVPTLPRHVFSVSSEDGRITVHTVHGRYTAKATLSELEERLAPHGFFRAHRSHLVNLAHVAEIIPWTGGSYKLVLSDRERSEIVVSRYNVKDLKAHFDI</sequence>
<proteinExistence type="predicted"/>
<dbReference type="PANTHER" id="PTHR37299">
    <property type="entry name" value="TRANSCRIPTIONAL REGULATOR-RELATED"/>
    <property type="match status" value="1"/>
</dbReference>
<dbReference type="GO" id="GO:0000156">
    <property type="term" value="F:phosphorelay response regulator activity"/>
    <property type="evidence" value="ECO:0007669"/>
    <property type="project" value="InterPro"/>
</dbReference>
<dbReference type="InterPro" id="IPR007492">
    <property type="entry name" value="LytTR_DNA-bd_dom"/>
</dbReference>
<dbReference type="InterPro" id="IPR011006">
    <property type="entry name" value="CheY-like_superfamily"/>
</dbReference>
<accession>A0A6V8LRC9</accession>
<dbReference type="PROSITE" id="PS50110">
    <property type="entry name" value="RESPONSE_REGULATORY"/>
    <property type="match status" value="1"/>
</dbReference>
<dbReference type="SMART" id="SM00448">
    <property type="entry name" value="REC"/>
    <property type="match status" value="1"/>
</dbReference>
<dbReference type="InterPro" id="IPR001789">
    <property type="entry name" value="Sig_transdc_resp-reg_receiver"/>
</dbReference>
<feature type="domain" description="Response regulatory" evidence="3">
    <location>
        <begin position="4"/>
        <end position="118"/>
    </location>
</feature>
<keyword evidence="1" id="KW-0597">Phosphoprotein</keyword>
<reference evidence="5 6" key="2">
    <citation type="submission" date="2020-05" db="EMBL/GenBank/DDBJ databases">
        <title>Draft genome sequence of Desulfovibrio sp. strainFSS-1.</title>
        <authorList>
            <person name="Shimoshige H."/>
            <person name="Kobayashi H."/>
            <person name="Maekawa T."/>
        </authorList>
    </citation>
    <scope>NUCLEOTIDE SEQUENCE [LARGE SCALE GENOMIC DNA]</scope>
    <source>
        <strain evidence="5 6">SIID29052-01</strain>
    </source>
</reference>
<dbReference type="SUPFAM" id="SSF52172">
    <property type="entry name" value="CheY-like"/>
    <property type="match status" value="1"/>
</dbReference>
<dbReference type="Gene3D" id="2.40.50.1020">
    <property type="entry name" value="LytTr DNA-binding domain"/>
    <property type="match status" value="1"/>
</dbReference>
<feature type="region of interest" description="Disordered" evidence="2">
    <location>
        <begin position="123"/>
        <end position="146"/>
    </location>
</feature>
<feature type="modified residue" description="4-aspartylphosphate" evidence="1">
    <location>
        <position position="55"/>
    </location>
</feature>
<evidence type="ECO:0000256" key="2">
    <source>
        <dbReference type="SAM" id="MobiDB-lite"/>
    </source>
</evidence>
<dbReference type="AlphaFoldDB" id="A0A6V8LRC9"/>
<dbReference type="Pfam" id="PF04397">
    <property type="entry name" value="LytTR"/>
    <property type="match status" value="1"/>
</dbReference>
<dbReference type="InterPro" id="IPR046947">
    <property type="entry name" value="LytR-like"/>
</dbReference>
<organism evidence="5 6">
    <name type="scientific">Fundidesulfovibrio magnetotacticus</name>
    <dbReference type="NCBI Taxonomy" id="2730080"/>
    <lineage>
        <taxon>Bacteria</taxon>
        <taxon>Pseudomonadati</taxon>
        <taxon>Thermodesulfobacteriota</taxon>
        <taxon>Desulfovibrionia</taxon>
        <taxon>Desulfovibrionales</taxon>
        <taxon>Desulfovibrionaceae</taxon>
        <taxon>Fundidesulfovibrio</taxon>
    </lineage>
</organism>
<evidence type="ECO:0000256" key="1">
    <source>
        <dbReference type="PROSITE-ProRule" id="PRU00169"/>
    </source>
</evidence>
<reference evidence="5 6" key="1">
    <citation type="submission" date="2020-04" db="EMBL/GenBank/DDBJ databases">
        <authorList>
            <consortium name="Desulfovibrio sp. FSS-1 genome sequencing consortium"/>
            <person name="Shimoshige H."/>
            <person name="Kobayashi H."/>
            <person name="Maekawa T."/>
        </authorList>
    </citation>
    <scope>NUCLEOTIDE SEQUENCE [LARGE SCALE GENOMIC DNA]</scope>
    <source>
        <strain evidence="5 6">SIID29052-01</strain>
    </source>
</reference>
<dbReference type="Pfam" id="PF00072">
    <property type="entry name" value="Response_reg"/>
    <property type="match status" value="1"/>
</dbReference>
<dbReference type="Gene3D" id="3.40.50.2300">
    <property type="match status" value="1"/>
</dbReference>
<protein>
    <submittedName>
        <fullName evidence="5">Sensory transduction protein LytR</fullName>
    </submittedName>
</protein>
<dbReference type="GO" id="GO:0003677">
    <property type="term" value="F:DNA binding"/>
    <property type="evidence" value="ECO:0007669"/>
    <property type="project" value="InterPro"/>
</dbReference>
<dbReference type="Proteomes" id="UP000494245">
    <property type="component" value="Unassembled WGS sequence"/>
</dbReference>
<feature type="domain" description="HTH LytTR-type" evidence="4">
    <location>
        <begin position="148"/>
        <end position="254"/>
    </location>
</feature>
<feature type="compositionally biased region" description="Low complexity" evidence="2">
    <location>
        <begin position="126"/>
        <end position="142"/>
    </location>
</feature>
<gene>
    <name evidence="5" type="primary">lytR_2</name>
    <name evidence="5" type="ORF">NNJEOMEG_02896</name>
</gene>
<dbReference type="EMBL" id="BLTE01000014">
    <property type="protein sequence ID" value="GFK95043.1"/>
    <property type="molecule type" value="Genomic_DNA"/>
</dbReference>
<dbReference type="PANTHER" id="PTHR37299:SF1">
    <property type="entry name" value="STAGE 0 SPORULATION PROTEIN A HOMOLOG"/>
    <property type="match status" value="1"/>
</dbReference>
<evidence type="ECO:0000313" key="6">
    <source>
        <dbReference type="Proteomes" id="UP000494245"/>
    </source>
</evidence>
<dbReference type="PROSITE" id="PS50930">
    <property type="entry name" value="HTH_LYTTR"/>
    <property type="match status" value="1"/>
</dbReference>
<evidence type="ECO:0000259" key="3">
    <source>
        <dbReference type="PROSITE" id="PS50110"/>
    </source>
</evidence>
<evidence type="ECO:0000313" key="5">
    <source>
        <dbReference type="EMBL" id="GFK95043.1"/>
    </source>
</evidence>
<evidence type="ECO:0000259" key="4">
    <source>
        <dbReference type="PROSITE" id="PS50930"/>
    </source>
</evidence>
<dbReference type="SMART" id="SM00850">
    <property type="entry name" value="LytTR"/>
    <property type="match status" value="1"/>
</dbReference>